<dbReference type="Proteomes" id="UP000193648">
    <property type="component" value="Unassembled WGS sequence"/>
</dbReference>
<comment type="caution">
    <text evidence="5">The sequence shown here is derived from an EMBL/GenBank/DDBJ whole genome shotgun (WGS) entry which is preliminary data.</text>
</comment>
<accession>A0A1Y2GIE6</accession>
<dbReference type="SUPFAM" id="SSF50965">
    <property type="entry name" value="Galactose oxidase, central domain"/>
    <property type="match status" value="1"/>
</dbReference>
<dbReference type="InterPro" id="IPR011043">
    <property type="entry name" value="Gal_Oxase/kelch_b-propeller"/>
</dbReference>
<evidence type="ECO:0000256" key="3">
    <source>
        <dbReference type="SAM" id="MobiDB-lite"/>
    </source>
</evidence>
<dbReference type="STRING" id="64571.A0A1Y2GIE6"/>
<evidence type="ECO:0000313" key="5">
    <source>
        <dbReference type="EMBL" id="ORZ11773.1"/>
    </source>
</evidence>
<dbReference type="OrthoDB" id="2446102at2759"/>
<keyword evidence="6" id="KW-1185">Reference proteome</keyword>
<dbReference type="PANTHER" id="PTHR46093">
    <property type="entry name" value="ACYL-COA-BINDING DOMAIN-CONTAINING PROTEIN 5"/>
    <property type="match status" value="1"/>
</dbReference>
<gene>
    <name evidence="5" type="ORF">BCR41DRAFT_387713</name>
    <name evidence="4" type="ORF">BCR41DRAFT_387851</name>
</gene>
<evidence type="ECO:0000256" key="1">
    <source>
        <dbReference type="ARBA" id="ARBA00022441"/>
    </source>
</evidence>
<protein>
    <recommendedName>
        <fullName evidence="7">Galactose oxidase</fullName>
    </recommendedName>
</protein>
<dbReference type="PANTHER" id="PTHR46093:SF18">
    <property type="entry name" value="FIBRONECTIN TYPE-III DOMAIN-CONTAINING PROTEIN"/>
    <property type="match status" value="1"/>
</dbReference>
<keyword evidence="2" id="KW-0677">Repeat</keyword>
<evidence type="ECO:0000313" key="4">
    <source>
        <dbReference type="EMBL" id="ORZ10921.1"/>
    </source>
</evidence>
<proteinExistence type="predicted"/>
<name>A0A1Y2GIE6_9FUNG</name>
<dbReference type="AlphaFoldDB" id="A0A1Y2GIE6"/>
<evidence type="ECO:0008006" key="7">
    <source>
        <dbReference type="Google" id="ProtNLM"/>
    </source>
</evidence>
<reference evidence="5 6" key="1">
    <citation type="submission" date="2016-07" db="EMBL/GenBank/DDBJ databases">
        <title>Pervasive Adenine N6-methylation of Active Genes in Fungi.</title>
        <authorList>
            <consortium name="DOE Joint Genome Institute"/>
            <person name="Mondo S.J."/>
            <person name="Dannebaum R.O."/>
            <person name="Kuo R.C."/>
            <person name="Labutti K."/>
            <person name="Haridas S."/>
            <person name="Kuo A."/>
            <person name="Salamov A."/>
            <person name="Ahrendt S.R."/>
            <person name="Lipzen A."/>
            <person name="Sullivan W."/>
            <person name="Andreopoulos W.B."/>
            <person name="Clum A."/>
            <person name="Lindquist E."/>
            <person name="Daum C."/>
            <person name="Ramamoorthy G.K."/>
            <person name="Gryganskyi A."/>
            <person name="Culley D."/>
            <person name="Magnuson J.K."/>
            <person name="James T.Y."/>
            <person name="O'Malley M.A."/>
            <person name="Stajich J.E."/>
            <person name="Spatafora J.W."/>
            <person name="Visel A."/>
            <person name="Grigoriev I.V."/>
        </authorList>
    </citation>
    <scope>NUCLEOTIDE SEQUENCE [LARGE SCALE GENOMIC DNA]</scope>
    <source>
        <strain evidence="5 6">NRRL 3116</strain>
    </source>
</reference>
<dbReference type="Gene3D" id="2.120.10.80">
    <property type="entry name" value="Kelch-type beta propeller"/>
    <property type="match status" value="1"/>
</dbReference>
<organism evidence="5 6">
    <name type="scientific">Lobosporangium transversale</name>
    <dbReference type="NCBI Taxonomy" id="64571"/>
    <lineage>
        <taxon>Eukaryota</taxon>
        <taxon>Fungi</taxon>
        <taxon>Fungi incertae sedis</taxon>
        <taxon>Mucoromycota</taxon>
        <taxon>Mortierellomycotina</taxon>
        <taxon>Mortierellomycetes</taxon>
        <taxon>Mortierellales</taxon>
        <taxon>Mortierellaceae</taxon>
        <taxon>Lobosporangium</taxon>
    </lineage>
</organism>
<dbReference type="GeneID" id="33569762"/>
<dbReference type="RefSeq" id="XP_021879870.1">
    <property type="nucleotide sequence ID" value="XM_022027919.1"/>
</dbReference>
<sequence length="282" mass="30883">MHTAAISTDENTLVTFRATSSASGSALSYRYHILSNSWDQSVVKVQNPTKEGVRAVQDPVSGLVYLAGGYQSDDSQMYVYNIDTDTMTMLSMPSNYMVDRLFYAGVYLKSRRSIIYFGGTANNNQSSQNVISEFTPSNGGWLTLNTSGQSPPHRVDHCMAASDDSSKVVVFGGRFDNGTFARDLWILDVSSLTWTQGDPWFEPRTATTCTVAGSIFLAWGGNNGQRTVDGTIVLYDLNSGQYISSYTPPSYYANGATNNGYGGSAGLPNDSPNHVRRKRKQW</sequence>
<keyword evidence="1" id="KW-0880">Kelch repeat</keyword>
<dbReference type="InParanoid" id="A0A1Y2GIE6"/>
<dbReference type="InterPro" id="IPR015915">
    <property type="entry name" value="Kelch-typ_b-propeller"/>
</dbReference>
<dbReference type="Pfam" id="PF24681">
    <property type="entry name" value="Kelch_KLHDC2_KLHL20_DRC7"/>
    <property type="match status" value="1"/>
</dbReference>
<dbReference type="EMBL" id="MCFF01000029">
    <property type="protein sequence ID" value="ORZ10921.1"/>
    <property type="molecule type" value="Genomic_DNA"/>
</dbReference>
<feature type="region of interest" description="Disordered" evidence="3">
    <location>
        <begin position="263"/>
        <end position="282"/>
    </location>
</feature>
<evidence type="ECO:0000313" key="6">
    <source>
        <dbReference type="Proteomes" id="UP000193648"/>
    </source>
</evidence>
<dbReference type="EMBL" id="MCFF01000027">
    <property type="protein sequence ID" value="ORZ11773.1"/>
    <property type="molecule type" value="Genomic_DNA"/>
</dbReference>
<evidence type="ECO:0000256" key="2">
    <source>
        <dbReference type="ARBA" id="ARBA00022737"/>
    </source>
</evidence>